<dbReference type="InterPro" id="IPR043202">
    <property type="entry name" value="Band-7_stomatin-like"/>
</dbReference>
<dbReference type="GO" id="GO:0005886">
    <property type="term" value="C:plasma membrane"/>
    <property type="evidence" value="ECO:0007669"/>
    <property type="project" value="InterPro"/>
</dbReference>
<comment type="caution">
    <text evidence="4">The sequence shown here is derived from an EMBL/GenBank/DDBJ whole genome shotgun (WGS) entry which is preliminary data.</text>
</comment>
<sequence>MKPLIKIWKIVDVADSERALLFRRNRFERVLPPGRHRISLLSGDVRAETYDITDVVFDVIKAKFLLNTYGEILSEYLQSYELSDHQVGLFYRDNHLVDILPPGTFRAVWKGGESVRVEIVDISEEYAINKNVLGLLGRGVRAGQIRTAVQAISYNEIPDEHIGLLMINGKLEKMLQPGCYGYWKYNRSIAVKLLDLRLQTIDVSGQEILTKDRVSLRINLSGTYEISDPKKVALKLSDCNGFIYRELQLHLREAVGTQTLDSLLADKDRLNIVIATGIRDKLAAYGIEIASVGVKDIILPGDMKMILNQVVEAQKESEANLIKRREETQAMRSLHNTAKLMDNNPVLLRLKELEALERVSTRIDKISVYGGLDGVLNDLVKLRPTA</sequence>
<dbReference type="CDD" id="cd13438">
    <property type="entry name" value="SPFH_eoslipins_u2"/>
    <property type="match status" value="1"/>
</dbReference>
<dbReference type="EMBL" id="JALBWM010000060">
    <property type="protein sequence ID" value="MCO1335373.1"/>
    <property type="molecule type" value="Genomic_DNA"/>
</dbReference>
<name>A0A9X2ETP7_9GAMM</name>
<dbReference type="SMART" id="SM00244">
    <property type="entry name" value="PHB"/>
    <property type="match status" value="1"/>
</dbReference>
<gene>
    <name evidence="4" type="ORF">MO867_13630</name>
</gene>
<feature type="domain" description="Band 7" evidence="3">
    <location>
        <begin position="152"/>
        <end position="311"/>
    </location>
</feature>
<dbReference type="AlphaFoldDB" id="A0A9X2ETP7"/>
<keyword evidence="5" id="KW-1185">Reference proteome</keyword>
<evidence type="ECO:0000256" key="1">
    <source>
        <dbReference type="ARBA" id="ARBA00004167"/>
    </source>
</evidence>
<dbReference type="RefSeq" id="WP_252469543.1">
    <property type="nucleotide sequence ID" value="NZ_JALBWM010000060.1"/>
</dbReference>
<protein>
    <submittedName>
        <fullName evidence="4">Slipin family protein</fullName>
    </submittedName>
</protein>
<evidence type="ECO:0000259" key="3">
    <source>
        <dbReference type="SMART" id="SM00244"/>
    </source>
</evidence>
<comment type="subcellular location">
    <subcellularLocation>
        <location evidence="1">Membrane</location>
        <topology evidence="1">Single-pass membrane protein</topology>
    </subcellularLocation>
</comment>
<dbReference type="InterPro" id="IPR001107">
    <property type="entry name" value="Band_7"/>
</dbReference>
<evidence type="ECO:0000313" key="4">
    <source>
        <dbReference type="EMBL" id="MCO1335373.1"/>
    </source>
</evidence>
<dbReference type="PANTHER" id="PTHR10264">
    <property type="entry name" value="BAND 7 PROTEIN-RELATED"/>
    <property type="match status" value="1"/>
</dbReference>
<reference evidence="4" key="1">
    <citation type="journal article" date="2022" name="Arch. Microbiol.">
        <title>Microbulbifer okhotskensis sp. nov., isolated from a deep bottom sediment of the Okhotsk Sea.</title>
        <authorList>
            <person name="Romanenko L."/>
            <person name="Kurilenko V."/>
            <person name="Otstavnykh N."/>
            <person name="Velansky P."/>
            <person name="Isaeva M."/>
            <person name="Mikhailov V."/>
        </authorList>
    </citation>
    <scope>NUCLEOTIDE SEQUENCE</scope>
    <source>
        <strain evidence="4">OS29</strain>
    </source>
</reference>
<accession>A0A9X2ETP7</accession>
<evidence type="ECO:0000313" key="5">
    <source>
        <dbReference type="Proteomes" id="UP001139028"/>
    </source>
</evidence>
<comment type="similarity">
    <text evidence="2">Belongs to the band 7/mec-2 family.</text>
</comment>
<dbReference type="Gene3D" id="6.10.250.2090">
    <property type="match status" value="1"/>
</dbReference>
<dbReference type="Proteomes" id="UP001139028">
    <property type="component" value="Unassembled WGS sequence"/>
</dbReference>
<organism evidence="4 5">
    <name type="scientific">Microbulbifer okhotskensis</name>
    <dbReference type="NCBI Taxonomy" id="2926617"/>
    <lineage>
        <taxon>Bacteria</taxon>
        <taxon>Pseudomonadati</taxon>
        <taxon>Pseudomonadota</taxon>
        <taxon>Gammaproteobacteria</taxon>
        <taxon>Cellvibrionales</taxon>
        <taxon>Microbulbiferaceae</taxon>
        <taxon>Microbulbifer</taxon>
    </lineage>
</organism>
<evidence type="ECO:0000256" key="2">
    <source>
        <dbReference type="ARBA" id="ARBA00008164"/>
    </source>
</evidence>
<dbReference type="Pfam" id="PF01145">
    <property type="entry name" value="Band_7"/>
    <property type="match status" value="1"/>
</dbReference>
<dbReference type="Gene3D" id="3.30.479.30">
    <property type="entry name" value="Band 7 domain"/>
    <property type="match status" value="1"/>
</dbReference>
<dbReference type="PANTHER" id="PTHR10264:SF83">
    <property type="entry name" value="BLL5629 PROTEIN"/>
    <property type="match status" value="1"/>
</dbReference>
<proteinExistence type="inferred from homology"/>
<dbReference type="SUPFAM" id="SSF117892">
    <property type="entry name" value="Band 7/SPFH domain"/>
    <property type="match status" value="1"/>
</dbReference>
<dbReference type="InterPro" id="IPR036013">
    <property type="entry name" value="Band_7/SPFH_dom_sf"/>
</dbReference>